<feature type="transmembrane region" description="Helical" evidence="1">
    <location>
        <begin position="7"/>
        <end position="26"/>
    </location>
</feature>
<evidence type="ECO:0000313" key="3">
    <source>
        <dbReference type="Proteomes" id="UP000270581"/>
    </source>
</evidence>
<organism evidence="2 3">
    <name type="scientific">Halosegnis longus</name>
    <dbReference type="NCBI Taxonomy" id="2216012"/>
    <lineage>
        <taxon>Archaea</taxon>
        <taxon>Methanobacteriati</taxon>
        <taxon>Methanobacteriota</taxon>
        <taxon>Stenosarchaea group</taxon>
        <taxon>Halobacteria</taxon>
        <taxon>Halobacteriales</taxon>
        <taxon>Natronomonadaceae</taxon>
        <taxon>Halosegnis</taxon>
    </lineage>
</organism>
<dbReference type="RefSeq" id="WP_075936290.1">
    <property type="nucleotide sequence ID" value="NZ_BDJH01000002.1"/>
</dbReference>
<name>A0AAJ4R8R0_9EURY</name>
<sequence>MPSSKRIYIVTGMVLFGVAALVYAWALAYEPLLGTGVAVAAFIAALLTYYGDANRQTLARVTIVVTIVYGTFTFQLPIAVVAACIVYLTAWLTGTDSPFDAPDTQIFPINSTATDDSGD</sequence>
<dbReference type="EMBL" id="RJJC01000001">
    <property type="protein sequence ID" value="RNJ26389.1"/>
    <property type="molecule type" value="Genomic_DNA"/>
</dbReference>
<dbReference type="AlphaFoldDB" id="A0AAJ4R8R0"/>
<keyword evidence="1" id="KW-0472">Membrane</keyword>
<protein>
    <submittedName>
        <fullName evidence="2">Uncharacterized protein</fullName>
    </submittedName>
</protein>
<gene>
    <name evidence="2" type="ORF">Nmn1133_06725</name>
</gene>
<keyword evidence="3" id="KW-1185">Reference proteome</keyword>
<keyword evidence="1" id="KW-0812">Transmembrane</keyword>
<reference evidence="2 3" key="1">
    <citation type="submission" date="2018-11" db="EMBL/GenBank/DDBJ databases">
        <title>Genome sequences of Natronomonas sp. CBA1133.</title>
        <authorList>
            <person name="Roh S.W."/>
            <person name="Cha I.-T."/>
        </authorList>
    </citation>
    <scope>NUCLEOTIDE SEQUENCE [LARGE SCALE GENOMIC DNA]</scope>
    <source>
        <strain evidence="2 3">CBA1133</strain>
    </source>
</reference>
<feature type="transmembrane region" description="Helical" evidence="1">
    <location>
        <begin position="32"/>
        <end position="51"/>
    </location>
</feature>
<feature type="transmembrane region" description="Helical" evidence="1">
    <location>
        <begin position="63"/>
        <end position="90"/>
    </location>
</feature>
<proteinExistence type="predicted"/>
<comment type="caution">
    <text evidence="2">The sequence shown here is derived from an EMBL/GenBank/DDBJ whole genome shotgun (WGS) entry which is preliminary data.</text>
</comment>
<keyword evidence="1" id="KW-1133">Transmembrane helix</keyword>
<dbReference type="Proteomes" id="UP000270581">
    <property type="component" value="Unassembled WGS sequence"/>
</dbReference>
<accession>A0AAJ4R8R0</accession>
<evidence type="ECO:0000313" key="2">
    <source>
        <dbReference type="EMBL" id="RNJ26389.1"/>
    </source>
</evidence>
<evidence type="ECO:0000256" key="1">
    <source>
        <dbReference type="SAM" id="Phobius"/>
    </source>
</evidence>